<protein>
    <submittedName>
        <fullName evidence="1">Uncharacterized protein</fullName>
    </submittedName>
</protein>
<evidence type="ECO:0000313" key="1">
    <source>
        <dbReference type="EMBL" id="GIP16054.1"/>
    </source>
</evidence>
<proteinExistence type="predicted"/>
<name>A0A919YPU8_9BACL</name>
<dbReference type="AlphaFoldDB" id="A0A919YPU8"/>
<dbReference type="Proteomes" id="UP000683139">
    <property type="component" value="Unassembled WGS sequence"/>
</dbReference>
<organism evidence="1 2">
    <name type="scientific">Paenibacillus montaniterrae</name>
    <dbReference type="NCBI Taxonomy" id="429341"/>
    <lineage>
        <taxon>Bacteria</taxon>
        <taxon>Bacillati</taxon>
        <taxon>Bacillota</taxon>
        <taxon>Bacilli</taxon>
        <taxon>Bacillales</taxon>
        <taxon>Paenibacillaceae</taxon>
        <taxon>Paenibacillus</taxon>
    </lineage>
</organism>
<accession>A0A919YPU8</accession>
<comment type="caution">
    <text evidence="1">The sequence shown here is derived from an EMBL/GenBank/DDBJ whole genome shotgun (WGS) entry which is preliminary data.</text>
</comment>
<gene>
    <name evidence="1" type="ORF">J40TS1_16960</name>
</gene>
<evidence type="ECO:0000313" key="2">
    <source>
        <dbReference type="Proteomes" id="UP000683139"/>
    </source>
</evidence>
<dbReference type="EMBL" id="BOSE01000002">
    <property type="protein sequence ID" value="GIP16054.1"/>
    <property type="molecule type" value="Genomic_DNA"/>
</dbReference>
<reference evidence="1" key="1">
    <citation type="submission" date="2021-03" db="EMBL/GenBank/DDBJ databases">
        <title>Antimicrobial resistance genes in bacteria isolated from Japanese honey, and their potential for conferring macrolide and lincosamide resistance in the American foulbrood pathogen Paenibacillus larvae.</title>
        <authorList>
            <person name="Okamoto M."/>
            <person name="Kumagai M."/>
            <person name="Kanamori H."/>
            <person name="Takamatsu D."/>
        </authorList>
    </citation>
    <scope>NUCLEOTIDE SEQUENCE</scope>
    <source>
        <strain evidence="1">J40TS1</strain>
    </source>
</reference>
<sequence length="64" mass="7334">MSLVEFLMITIYLLEDKDVILHEPDIVCEIGCFAPSEKEKEVQFEKIFAAFNYDDSRAAVSFGQ</sequence>
<keyword evidence="2" id="KW-1185">Reference proteome</keyword>